<dbReference type="GO" id="GO:0009245">
    <property type="term" value="P:lipid A biosynthetic process"/>
    <property type="evidence" value="ECO:0007669"/>
    <property type="project" value="TreeGrafter"/>
</dbReference>
<dbReference type="EMBL" id="VSSQ01001389">
    <property type="protein sequence ID" value="MPM07905.1"/>
    <property type="molecule type" value="Genomic_DNA"/>
</dbReference>
<evidence type="ECO:0000256" key="6">
    <source>
        <dbReference type="ARBA" id="ARBA00023160"/>
    </source>
</evidence>
<evidence type="ECO:0000256" key="3">
    <source>
        <dbReference type="ARBA" id="ARBA00022553"/>
    </source>
</evidence>
<protein>
    <submittedName>
        <fullName evidence="8">Acyl carrier protein</fullName>
    </submittedName>
</protein>
<accession>A0A644WVF5</accession>
<keyword evidence="2" id="KW-0444">Lipid biosynthesis</keyword>
<dbReference type="PANTHER" id="PTHR20863:SF76">
    <property type="entry name" value="CARRIER DOMAIN-CONTAINING PROTEIN"/>
    <property type="match status" value="1"/>
</dbReference>
<keyword evidence="6" id="KW-0275">Fatty acid biosynthesis</keyword>
<evidence type="ECO:0000256" key="1">
    <source>
        <dbReference type="ARBA" id="ARBA00022450"/>
    </source>
</evidence>
<feature type="domain" description="Carrier" evidence="7">
    <location>
        <begin position="1"/>
        <end position="76"/>
    </location>
</feature>
<dbReference type="HAMAP" id="MF_01217">
    <property type="entry name" value="Acyl_carrier"/>
    <property type="match status" value="1"/>
</dbReference>
<dbReference type="GO" id="GO:0000036">
    <property type="term" value="F:acyl carrier activity"/>
    <property type="evidence" value="ECO:0007669"/>
    <property type="project" value="TreeGrafter"/>
</dbReference>
<proteinExistence type="inferred from homology"/>
<dbReference type="GO" id="GO:0005829">
    <property type="term" value="C:cytosol"/>
    <property type="evidence" value="ECO:0007669"/>
    <property type="project" value="TreeGrafter"/>
</dbReference>
<evidence type="ECO:0000256" key="5">
    <source>
        <dbReference type="ARBA" id="ARBA00023098"/>
    </source>
</evidence>
<dbReference type="AlphaFoldDB" id="A0A644WVF5"/>
<dbReference type="InterPro" id="IPR003231">
    <property type="entry name" value="ACP"/>
</dbReference>
<dbReference type="GO" id="GO:0000035">
    <property type="term" value="F:acyl binding"/>
    <property type="evidence" value="ECO:0007669"/>
    <property type="project" value="TreeGrafter"/>
</dbReference>
<evidence type="ECO:0000256" key="2">
    <source>
        <dbReference type="ARBA" id="ARBA00022516"/>
    </source>
</evidence>
<evidence type="ECO:0000313" key="8">
    <source>
        <dbReference type="EMBL" id="MPM07905.1"/>
    </source>
</evidence>
<evidence type="ECO:0000256" key="4">
    <source>
        <dbReference type="ARBA" id="ARBA00022832"/>
    </source>
</evidence>
<dbReference type="PANTHER" id="PTHR20863">
    <property type="entry name" value="ACYL CARRIER PROTEIN"/>
    <property type="match status" value="1"/>
</dbReference>
<keyword evidence="4" id="KW-0276">Fatty acid metabolism</keyword>
<reference evidence="8" key="1">
    <citation type="submission" date="2019-08" db="EMBL/GenBank/DDBJ databases">
        <authorList>
            <person name="Kucharzyk K."/>
            <person name="Murdoch R.W."/>
            <person name="Higgins S."/>
            <person name="Loffler F."/>
        </authorList>
    </citation>
    <scope>NUCLEOTIDE SEQUENCE</scope>
</reference>
<dbReference type="PROSITE" id="PS00012">
    <property type="entry name" value="PHOSPHOPANTETHEINE"/>
    <property type="match status" value="1"/>
</dbReference>
<organism evidence="8">
    <name type="scientific">bioreactor metagenome</name>
    <dbReference type="NCBI Taxonomy" id="1076179"/>
    <lineage>
        <taxon>unclassified sequences</taxon>
        <taxon>metagenomes</taxon>
        <taxon>ecological metagenomes</taxon>
    </lineage>
</organism>
<dbReference type="PROSITE" id="PS50075">
    <property type="entry name" value="CARRIER"/>
    <property type="match status" value="1"/>
</dbReference>
<name>A0A644WVF5_9ZZZZ</name>
<dbReference type="NCBIfam" id="NF002148">
    <property type="entry name" value="PRK00982.1-2"/>
    <property type="match status" value="1"/>
</dbReference>
<keyword evidence="3" id="KW-0597">Phosphoprotein</keyword>
<dbReference type="Gene3D" id="1.10.1200.10">
    <property type="entry name" value="ACP-like"/>
    <property type="match status" value="1"/>
</dbReference>
<keyword evidence="1" id="KW-0596">Phosphopantetheine</keyword>
<dbReference type="NCBIfam" id="TIGR00517">
    <property type="entry name" value="acyl_carrier"/>
    <property type="match status" value="1"/>
</dbReference>
<sequence length="78" mass="8922">MIFEKIADLIAEQFSVDLNSITMDTTFKDDLGADSLDIVELSMALEEEYGLDEMDEKEITRIITVGDLVRYLQNKLDM</sequence>
<keyword evidence="5" id="KW-0443">Lipid metabolism</keyword>
<evidence type="ECO:0000259" key="7">
    <source>
        <dbReference type="PROSITE" id="PS50075"/>
    </source>
</evidence>
<gene>
    <name evidence="8" type="primary">acpP_26</name>
    <name evidence="8" type="ORF">SDC9_54216</name>
</gene>
<dbReference type="InterPro" id="IPR006162">
    <property type="entry name" value="Ppantetheine_attach_site"/>
</dbReference>
<dbReference type="SUPFAM" id="SSF47336">
    <property type="entry name" value="ACP-like"/>
    <property type="match status" value="1"/>
</dbReference>
<dbReference type="NCBIfam" id="NF002150">
    <property type="entry name" value="PRK00982.1-4"/>
    <property type="match status" value="1"/>
</dbReference>
<dbReference type="InterPro" id="IPR009081">
    <property type="entry name" value="PP-bd_ACP"/>
</dbReference>
<dbReference type="GO" id="GO:0016020">
    <property type="term" value="C:membrane"/>
    <property type="evidence" value="ECO:0007669"/>
    <property type="project" value="GOC"/>
</dbReference>
<comment type="caution">
    <text evidence="8">The sequence shown here is derived from an EMBL/GenBank/DDBJ whole genome shotgun (WGS) entry which is preliminary data.</text>
</comment>
<dbReference type="Pfam" id="PF00550">
    <property type="entry name" value="PP-binding"/>
    <property type="match status" value="1"/>
</dbReference>
<dbReference type="InterPro" id="IPR036736">
    <property type="entry name" value="ACP-like_sf"/>
</dbReference>